<dbReference type="AlphaFoldDB" id="A0AAD8SZ05"/>
<keyword evidence="3" id="KW-1185">Reference proteome</keyword>
<protein>
    <submittedName>
        <fullName evidence="2">Uncharacterized protein</fullName>
    </submittedName>
</protein>
<organism evidence="2 3">
    <name type="scientific">Lolium multiflorum</name>
    <name type="common">Italian ryegrass</name>
    <name type="synonym">Lolium perenne subsp. multiflorum</name>
    <dbReference type="NCBI Taxonomy" id="4521"/>
    <lineage>
        <taxon>Eukaryota</taxon>
        <taxon>Viridiplantae</taxon>
        <taxon>Streptophyta</taxon>
        <taxon>Embryophyta</taxon>
        <taxon>Tracheophyta</taxon>
        <taxon>Spermatophyta</taxon>
        <taxon>Magnoliopsida</taxon>
        <taxon>Liliopsida</taxon>
        <taxon>Poales</taxon>
        <taxon>Poaceae</taxon>
        <taxon>BOP clade</taxon>
        <taxon>Pooideae</taxon>
        <taxon>Poodae</taxon>
        <taxon>Poeae</taxon>
        <taxon>Poeae Chloroplast Group 2 (Poeae type)</taxon>
        <taxon>Loliodinae</taxon>
        <taxon>Loliinae</taxon>
        <taxon>Lolium</taxon>
    </lineage>
</organism>
<evidence type="ECO:0000256" key="1">
    <source>
        <dbReference type="SAM" id="MobiDB-lite"/>
    </source>
</evidence>
<reference evidence="2" key="1">
    <citation type="submission" date="2023-07" db="EMBL/GenBank/DDBJ databases">
        <title>A chromosome-level genome assembly of Lolium multiflorum.</title>
        <authorList>
            <person name="Chen Y."/>
            <person name="Copetti D."/>
            <person name="Kolliker R."/>
            <person name="Studer B."/>
        </authorList>
    </citation>
    <scope>NUCLEOTIDE SEQUENCE</scope>
    <source>
        <strain evidence="2">02402/16</strain>
        <tissue evidence="2">Leaf</tissue>
    </source>
</reference>
<proteinExistence type="predicted"/>
<dbReference type="Proteomes" id="UP001231189">
    <property type="component" value="Unassembled WGS sequence"/>
</dbReference>
<feature type="compositionally biased region" description="Basic and acidic residues" evidence="1">
    <location>
        <begin position="268"/>
        <end position="285"/>
    </location>
</feature>
<evidence type="ECO:0000313" key="3">
    <source>
        <dbReference type="Proteomes" id="UP001231189"/>
    </source>
</evidence>
<feature type="region of interest" description="Disordered" evidence="1">
    <location>
        <begin position="262"/>
        <end position="291"/>
    </location>
</feature>
<gene>
    <name evidence="2" type="ORF">QYE76_054996</name>
</gene>
<feature type="compositionally biased region" description="Polar residues" evidence="1">
    <location>
        <begin position="192"/>
        <end position="201"/>
    </location>
</feature>
<name>A0AAD8SZ05_LOLMU</name>
<dbReference type="EMBL" id="JAUUTY010000003">
    <property type="protein sequence ID" value="KAK1666837.1"/>
    <property type="molecule type" value="Genomic_DNA"/>
</dbReference>
<accession>A0AAD8SZ05</accession>
<evidence type="ECO:0000313" key="2">
    <source>
        <dbReference type="EMBL" id="KAK1666837.1"/>
    </source>
</evidence>
<comment type="caution">
    <text evidence="2">The sequence shown here is derived from an EMBL/GenBank/DDBJ whole genome shotgun (WGS) entry which is preliminary data.</text>
</comment>
<feature type="region of interest" description="Disordered" evidence="1">
    <location>
        <begin position="171"/>
        <end position="237"/>
    </location>
</feature>
<sequence length="574" mass="65607">MIARGNGHSSSQSFVDLHLHQVDGSKDELKTYLLLKVPMNDDRAVAIAEVMRRLHLDKVTIDLFCATLCLHKWNSDAAAEDFDVCRGKPQIQNQFLKQKLVLQFDFIKRQLRCFFPPEDDCSTQIRDSKKSSLEEPNLSNQPLQLDLAAVKSKLVGDHKLCDFSYKQKRRAGKSRSLQTSETPRRSPRLARLNNSRGSTETGLKERPRVVESSVAGTIDRRENRAAQASLPYGKPDSVLEGDCQHIVGSLSQDFKRLKSTRGVVGLSEKPEHNQEENKEKIDQGNKGETLQEQIDRNAVETYDSLMERGCIDTSPAIKSEVSSLRLNELYLAWKPSVHANPHEEILLHIQRDNFTRTISHVQGIIRSRPSDLLCAAIIEAVVQKELLKWDPCLEDVDAQRIVIALLEHAKKIKEILNFNMDSRKEEFSTKLHDQLKWQLNELENVYTSSEVDYKKVTLDGSIAVSTLQEQKKKLHALQGEIKDSRQSMMIEDEMQKLVHEVAEQESLVQRSLMERVRVKTVLKSYEQILVEVKERLALSELGLIDVETLVKVEMDNMRKELEISKRSLLNIVFK</sequence>